<accession>A0AAV1R6E0</accession>
<evidence type="ECO:0000313" key="2">
    <source>
        <dbReference type="Proteomes" id="UP001314170"/>
    </source>
</evidence>
<comment type="caution">
    <text evidence="1">The sequence shown here is derived from an EMBL/GenBank/DDBJ whole genome shotgun (WGS) entry which is preliminary data.</text>
</comment>
<dbReference type="Proteomes" id="UP001314170">
    <property type="component" value="Unassembled WGS sequence"/>
</dbReference>
<gene>
    <name evidence="1" type="ORF">DCAF_LOCUS7302</name>
</gene>
<keyword evidence="2" id="KW-1185">Reference proteome</keyword>
<reference evidence="1 2" key="1">
    <citation type="submission" date="2024-01" db="EMBL/GenBank/DDBJ databases">
        <authorList>
            <person name="Waweru B."/>
        </authorList>
    </citation>
    <scope>NUCLEOTIDE SEQUENCE [LARGE SCALE GENOMIC DNA]</scope>
</reference>
<dbReference type="EMBL" id="CAWUPB010000913">
    <property type="protein sequence ID" value="CAK7329547.1"/>
    <property type="molecule type" value="Genomic_DNA"/>
</dbReference>
<evidence type="ECO:0000313" key="1">
    <source>
        <dbReference type="EMBL" id="CAK7329547.1"/>
    </source>
</evidence>
<protein>
    <submittedName>
        <fullName evidence="1">Uncharacterized protein</fullName>
    </submittedName>
</protein>
<proteinExistence type="predicted"/>
<organism evidence="1 2">
    <name type="scientific">Dovyalis caffra</name>
    <dbReference type="NCBI Taxonomy" id="77055"/>
    <lineage>
        <taxon>Eukaryota</taxon>
        <taxon>Viridiplantae</taxon>
        <taxon>Streptophyta</taxon>
        <taxon>Embryophyta</taxon>
        <taxon>Tracheophyta</taxon>
        <taxon>Spermatophyta</taxon>
        <taxon>Magnoliopsida</taxon>
        <taxon>eudicotyledons</taxon>
        <taxon>Gunneridae</taxon>
        <taxon>Pentapetalae</taxon>
        <taxon>rosids</taxon>
        <taxon>fabids</taxon>
        <taxon>Malpighiales</taxon>
        <taxon>Salicaceae</taxon>
        <taxon>Flacourtieae</taxon>
        <taxon>Dovyalis</taxon>
    </lineage>
</organism>
<name>A0AAV1R6E0_9ROSI</name>
<sequence length="51" mass="5859">MSNPKTIDSSLWFDSFTFFLTDLENAFLSSGLPPHLAKKLKENHAWFVETV</sequence>
<dbReference type="AlphaFoldDB" id="A0AAV1R6E0"/>